<sequence>MRATQMSDTSDDKYPVAMKPYDPPSEETPKKHHDGNVYQEKIAAIKEEFQHIPEPEQQGGIYRLMKVWFICLFVSLLALCSIYAGYMSLNIMFSSSNPFLDDADGICPITDKPDIAAPIEVVPEMLTPIDIIPEVMTPTTIDSPPPQSAEKQVVPFQNLANSVPNFWEPHDVDGLPSRFPKYCDSDDREVEYIMLGPEIKMKLPTEEQQMHGETVVPLILEDKTLDSVDWETWKAKKAEAEKAAGKKITMVPVGDCPMCKKIREKSEGMECGVCKRFRKAWMNWMGVFDDEL</sequence>
<proteinExistence type="predicted"/>
<accession>U4LC67</accession>
<keyword evidence="4" id="KW-1185">Reference proteome</keyword>
<keyword evidence="2" id="KW-0472">Membrane</keyword>
<dbReference type="OrthoDB" id="10313890at2759"/>
<reference evidence="3 4" key="1">
    <citation type="journal article" date="2013" name="PLoS Genet.">
        <title>The genome and development-dependent transcriptomes of Pyronema confluens: a window into fungal evolution.</title>
        <authorList>
            <person name="Traeger S."/>
            <person name="Altegoer F."/>
            <person name="Freitag M."/>
            <person name="Gabaldon T."/>
            <person name="Kempken F."/>
            <person name="Kumar A."/>
            <person name="Marcet-Houben M."/>
            <person name="Poggeler S."/>
            <person name="Stajich J.E."/>
            <person name="Nowrousian M."/>
        </authorList>
    </citation>
    <scope>NUCLEOTIDE SEQUENCE [LARGE SCALE GENOMIC DNA]</scope>
    <source>
        <strain evidence="4">CBS 100304</strain>
        <tissue evidence="3">Vegetative mycelium</tissue>
    </source>
</reference>
<organism evidence="3 4">
    <name type="scientific">Pyronema omphalodes (strain CBS 100304)</name>
    <name type="common">Pyronema confluens</name>
    <dbReference type="NCBI Taxonomy" id="1076935"/>
    <lineage>
        <taxon>Eukaryota</taxon>
        <taxon>Fungi</taxon>
        <taxon>Dikarya</taxon>
        <taxon>Ascomycota</taxon>
        <taxon>Pezizomycotina</taxon>
        <taxon>Pezizomycetes</taxon>
        <taxon>Pezizales</taxon>
        <taxon>Pyronemataceae</taxon>
        <taxon>Pyronema</taxon>
    </lineage>
</organism>
<evidence type="ECO:0000313" key="3">
    <source>
        <dbReference type="EMBL" id="CCX29689.1"/>
    </source>
</evidence>
<evidence type="ECO:0000313" key="4">
    <source>
        <dbReference type="Proteomes" id="UP000018144"/>
    </source>
</evidence>
<dbReference type="Proteomes" id="UP000018144">
    <property type="component" value="Unassembled WGS sequence"/>
</dbReference>
<evidence type="ECO:0000256" key="1">
    <source>
        <dbReference type="SAM" id="MobiDB-lite"/>
    </source>
</evidence>
<feature type="region of interest" description="Disordered" evidence="1">
    <location>
        <begin position="1"/>
        <end position="34"/>
    </location>
</feature>
<dbReference type="EMBL" id="HF935352">
    <property type="protein sequence ID" value="CCX29689.1"/>
    <property type="molecule type" value="Genomic_DNA"/>
</dbReference>
<evidence type="ECO:0000256" key="2">
    <source>
        <dbReference type="SAM" id="Phobius"/>
    </source>
</evidence>
<name>U4LC67_PYROM</name>
<keyword evidence="2" id="KW-0812">Transmembrane</keyword>
<gene>
    <name evidence="3" type="ORF">PCON_07015</name>
</gene>
<dbReference type="AlphaFoldDB" id="U4LC67"/>
<feature type="transmembrane region" description="Helical" evidence="2">
    <location>
        <begin position="67"/>
        <end position="86"/>
    </location>
</feature>
<protein>
    <submittedName>
        <fullName evidence="3">Uncharacterized protein</fullName>
    </submittedName>
</protein>
<keyword evidence="2" id="KW-1133">Transmembrane helix</keyword>